<dbReference type="GO" id="GO:0016887">
    <property type="term" value="F:ATP hydrolysis activity"/>
    <property type="evidence" value="ECO:0007669"/>
    <property type="project" value="InterPro"/>
</dbReference>
<organism evidence="12 13">
    <name type="scientific">Acidovorax kalamii</name>
    <dbReference type="NCBI Taxonomy" id="2004485"/>
    <lineage>
        <taxon>Bacteria</taxon>
        <taxon>Pseudomonadati</taxon>
        <taxon>Pseudomonadota</taxon>
        <taxon>Betaproteobacteria</taxon>
        <taxon>Burkholderiales</taxon>
        <taxon>Comamonadaceae</taxon>
        <taxon>Acidovorax</taxon>
    </lineage>
</organism>
<keyword evidence="1" id="KW-0813">Transport</keyword>
<dbReference type="SUPFAM" id="SSF50331">
    <property type="entry name" value="MOP-like"/>
    <property type="match status" value="1"/>
</dbReference>
<dbReference type="InterPro" id="IPR005116">
    <property type="entry name" value="Transp-assoc_OB_typ1"/>
</dbReference>
<dbReference type="Proteomes" id="UP000215441">
    <property type="component" value="Unassembled WGS sequence"/>
</dbReference>
<keyword evidence="8" id="KW-0472">Membrane</keyword>
<feature type="domain" description="Mop" evidence="11">
    <location>
        <begin position="310"/>
        <end position="374"/>
    </location>
</feature>
<evidence type="ECO:0000256" key="1">
    <source>
        <dbReference type="ARBA" id="ARBA00022448"/>
    </source>
</evidence>
<dbReference type="InterPro" id="IPR027417">
    <property type="entry name" value="P-loop_NTPase"/>
</dbReference>
<dbReference type="Pfam" id="PF03459">
    <property type="entry name" value="TOBE"/>
    <property type="match status" value="1"/>
</dbReference>
<feature type="domain" description="ABC transporter" evidence="10">
    <location>
        <begin position="7"/>
        <end position="250"/>
    </location>
</feature>
<keyword evidence="13" id="KW-1185">Reference proteome</keyword>
<dbReference type="Pfam" id="PF00005">
    <property type="entry name" value="ABC_tran"/>
    <property type="match status" value="1"/>
</dbReference>
<dbReference type="InterPro" id="IPR050334">
    <property type="entry name" value="Molybdenum_import_ModC"/>
</dbReference>
<dbReference type="PANTHER" id="PTHR43514:SF10">
    <property type="entry name" value="MOLYBDENUM IMPORT ATP-BINDING PROTEIN MODC 2"/>
    <property type="match status" value="1"/>
</dbReference>
<dbReference type="OrthoDB" id="5298774at2"/>
<dbReference type="InterPro" id="IPR008995">
    <property type="entry name" value="Mo/tungstate-bd_C_term_dom"/>
</dbReference>
<dbReference type="NCBIfam" id="TIGR02142">
    <property type="entry name" value="modC_ABC"/>
    <property type="match status" value="1"/>
</dbReference>
<evidence type="ECO:0000259" key="11">
    <source>
        <dbReference type="PROSITE" id="PS51866"/>
    </source>
</evidence>
<evidence type="ECO:0000256" key="9">
    <source>
        <dbReference type="PROSITE-ProRule" id="PRU01213"/>
    </source>
</evidence>
<keyword evidence="2" id="KW-1003">Cell membrane</keyword>
<dbReference type="GO" id="GO:0016020">
    <property type="term" value="C:membrane"/>
    <property type="evidence" value="ECO:0007669"/>
    <property type="project" value="InterPro"/>
</dbReference>
<dbReference type="InterPro" id="IPR003593">
    <property type="entry name" value="AAA+_ATPase"/>
</dbReference>
<evidence type="ECO:0000259" key="10">
    <source>
        <dbReference type="PROSITE" id="PS50893"/>
    </source>
</evidence>
<evidence type="ECO:0000256" key="3">
    <source>
        <dbReference type="ARBA" id="ARBA00022505"/>
    </source>
</evidence>
<dbReference type="PROSITE" id="PS00211">
    <property type="entry name" value="ABC_TRANSPORTER_1"/>
    <property type="match status" value="1"/>
</dbReference>
<evidence type="ECO:0000256" key="8">
    <source>
        <dbReference type="ARBA" id="ARBA00023136"/>
    </source>
</evidence>
<dbReference type="InterPro" id="IPR003439">
    <property type="entry name" value="ABC_transporter-like_ATP-bd"/>
</dbReference>
<evidence type="ECO:0000256" key="7">
    <source>
        <dbReference type="ARBA" id="ARBA00022967"/>
    </source>
</evidence>
<dbReference type="GO" id="GO:0005524">
    <property type="term" value="F:ATP binding"/>
    <property type="evidence" value="ECO:0007669"/>
    <property type="project" value="UniProtKB-KW"/>
</dbReference>
<dbReference type="PROSITE" id="PS50893">
    <property type="entry name" value="ABC_TRANSPORTER_2"/>
    <property type="match status" value="1"/>
</dbReference>
<dbReference type="InterPro" id="IPR004606">
    <property type="entry name" value="Mop_domain"/>
</dbReference>
<dbReference type="GO" id="GO:0015098">
    <property type="term" value="F:molybdate ion transmembrane transporter activity"/>
    <property type="evidence" value="ECO:0007669"/>
    <property type="project" value="InterPro"/>
</dbReference>
<dbReference type="EMBL" id="NOIG01000005">
    <property type="protein sequence ID" value="OYD50841.1"/>
    <property type="molecule type" value="Genomic_DNA"/>
</dbReference>
<protein>
    <submittedName>
        <fullName evidence="12">Molybdenum ABC transporter ATP-binding protein</fullName>
    </submittedName>
</protein>
<reference evidence="12 13" key="1">
    <citation type="submission" date="2017-07" db="EMBL/GenBank/DDBJ databases">
        <title>Acidovorax KNDSW TSA 6 genome sequence and assembly.</title>
        <authorList>
            <person name="Mayilraj S."/>
        </authorList>
    </citation>
    <scope>NUCLEOTIDE SEQUENCE [LARGE SCALE GENOMIC DNA]</scope>
    <source>
        <strain evidence="12 13">KNDSW-TSA6</strain>
    </source>
</reference>
<dbReference type="Gene3D" id="2.40.50.100">
    <property type="match status" value="1"/>
</dbReference>
<evidence type="ECO:0000313" key="12">
    <source>
        <dbReference type="EMBL" id="OYD50841.1"/>
    </source>
</evidence>
<dbReference type="InterPro" id="IPR017871">
    <property type="entry name" value="ABC_transporter-like_CS"/>
</dbReference>
<dbReference type="PROSITE" id="PS51866">
    <property type="entry name" value="MOP"/>
    <property type="match status" value="1"/>
</dbReference>
<dbReference type="InterPro" id="IPR011868">
    <property type="entry name" value="ModC_ABC_ATP-bd"/>
</dbReference>
<dbReference type="SMART" id="SM00382">
    <property type="entry name" value="AAA"/>
    <property type="match status" value="1"/>
</dbReference>
<gene>
    <name evidence="12" type="primary">modC</name>
    <name evidence="12" type="ORF">CBY09_08555</name>
</gene>
<name>A0A235EP92_9BURK</name>
<dbReference type="SUPFAM" id="SSF52540">
    <property type="entry name" value="P-loop containing nucleoside triphosphate hydrolases"/>
    <property type="match status" value="1"/>
</dbReference>
<comment type="caution">
    <text evidence="12">The sequence shown here is derived from an EMBL/GenBank/DDBJ whole genome shotgun (WGS) entry which is preliminary data.</text>
</comment>
<dbReference type="GO" id="GO:0140359">
    <property type="term" value="F:ABC-type transporter activity"/>
    <property type="evidence" value="ECO:0007669"/>
    <property type="project" value="InterPro"/>
</dbReference>
<evidence type="ECO:0000256" key="5">
    <source>
        <dbReference type="ARBA" id="ARBA00022741"/>
    </source>
</evidence>
<dbReference type="Gene3D" id="3.40.50.300">
    <property type="entry name" value="P-loop containing nucleotide triphosphate hydrolases"/>
    <property type="match status" value="1"/>
</dbReference>
<keyword evidence="7" id="KW-1278">Translocase</keyword>
<evidence type="ECO:0000256" key="4">
    <source>
        <dbReference type="ARBA" id="ARBA00022519"/>
    </source>
</evidence>
<sequence>METAPPLPFIDARLHLVRPGFTLDVDLHLPGRGVTALFGPSGCGKTTCLRGIAGLTRNHPNPSLARARPGRVVVNGEVWQDDAAHLWRATHERALGYVFQEASLFDHLNVRGNIAYGLQRTPPARRQVALEQAVELLGIGHLMERKPQALSGGERQRVAIARALATSPRLLLMDEPLAALDAQRKAEVLPYLETLHRALDIPVLYVSHAIDEVARLASHMVLLREGRVLAQGPTGELITRLDLPLAHGDAAATVIDSTVQQHDAHDHITTVGFSGGQLLLVSPTAHAPGEALRLRVQARDVSLALAAPEDSSILNILPATVVALAEDSPGQCMVALDAGATRLLARVTQRSAQALSLAPGRAVFAQIKGIAIVN</sequence>
<keyword evidence="3 9" id="KW-0500">Molybdenum</keyword>
<accession>A0A235EP92</accession>
<dbReference type="PANTHER" id="PTHR43514">
    <property type="entry name" value="ABC TRANSPORTER I FAMILY MEMBER 10"/>
    <property type="match status" value="1"/>
</dbReference>
<evidence type="ECO:0000313" key="13">
    <source>
        <dbReference type="Proteomes" id="UP000215441"/>
    </source>
</evidence>
<proteinExistence type="predicted"/>
<dbReference type="AlphaFoldDB" id="A0A235EP92"/>
<keyword evidence="4" id="KW-0997">Cell inner membrane</keyword>
<evidence type="ECO:0000256" key="2">
    <source>
        <dbReference type="ARBA" id="ARBA00022475"/>
    </source>
</evidence>
<keyword evidence="5" id="KW-0547">Nucleotide-binding</keyword>
<evidence type="ECO:0000256" key="6">
    <source>
        <dbReference type="ARBA" id="ARBA00022840"/>
    </source>
</evidence>
<keyword evidence="6 12" id="KW-0067">ATP-binding</keyword>
<dbReference type="RefSeq" id="WP_094288611.1">
    <property type="nucleotide sequence ID" value="NZ_NOIG01000005.1"/>
</dbReference>